<evidence type="ECO:0000313" key="1">
    <source>
        <dbReference type="EMBL" id="EAX93899.1"/>
    </source>
</evidence>
<proteinExistence type="predicted"/>
<reference evidence="1" key="1">
    <citation type="submission" date="2006-10" db="EMBL/GenBank/DDBJ databases">
        <authorList>
            <person name="Amadeo P."/>
            <person name="Zhao Q."/>
            <person name="Wortman J."/>
            <person name="Fraser-Liggett C."/>
            <person name="Carlton J."/>
        </authorList>
    </citation>
    <scope>NUCLEOTIDE SEQUENCE</scope>
    <source>
        <strain evidence="1">G3</strain>
    </source>
</reference>
<dbReference type="KEGG" id="tva:4751624"/>
<sequence>MDLILSELHRLDQSTVVVQPEQAIFRTLHPLTISLFYSAPEDYLRELEKSLFKILEINQGVLSTQCVILIGRKLREIYKRNIPFNADQFVSNLNSKPTQSKIILFGALCGTQGLMPTHYQNVMPTLFKVNEKLYIPALYCLRHIFKTLKNTAGKLDSQAISFVNKISSKPIEQSQVACIKLLRVLSVYRNNDVSNIFAIYDNILQSSSSEIINDEIYKSVAKYAATFITPSTSNLDKLQEVFNRYNFYTTFKYFSTIVGPSTISMYSSQLTQLYLSKYPNAVSTIITCVREEDKENIVKSIVNHRDLPDALHCLKILPQTENIILESANVALLLYTSNNSYIKDIGSQFFSSFIFEHREAAFKFIASKLQTIYDQKLKSNDLESTATVISRLIAASPDKYDILNCVKTVFCSILSRDIGETYIWPLLSVCPNEWMNSELVESKINHFEGDYEGIFQFFMFTSTKSSKIKDLILKFVDHCIENITSSIVTSFSVLIPSVFEGTSQIQKIIKTFVEFLFEQEVNQDLVQNITETSFPFEGDIVKKRHHIPEHVYESTKIIIKLSSLICHLISLLTDKEQTSMIDYIINHKKSISMQRVLLIQLINNDKTRDKLPRGFLIPLLKSLKGTDKFFLLLTCESISRYIHFNDSYLKATINFIENNKSNPSNYLIGSLSHHIHISNEYLIRLVMCINKRISSISLRLTSFYALKCIICTHSMDISSLSLGQHQLSLFMDCLNDFTLPEPLLVHLISDTFILLLPTLIPECLEPNSPLRNQITSTVQSLSLTPYLTAREDFYSTVHSVLTYCFPLVSEIDLDSSRSINSASISLRIEVMKAFTILSKQGSCPSTVLSLVIDCCSKMIQQTHENIEFISTVSNAVDYVHQKNELFSIVNLIKSILEEKYIPSLNGVFPCENLIIECLISSSIIFRKLLQIRPLPVIMINDIISSVCLSLLTNNHQIHKYSFDSLSTILELSKRNHQLYDNYEKHFFTAAKIGFTNLDISTKYLTEFVNDKEEVLELYTSEIEKFSTHLPQNIYCIVCRYFINIMKLPKTDKYDHLVKVILPQFLDLMKEMIRYNFNNQDQESYNYFRNYLSVFYEDFSSVISWMTTIDCTQIERNVLLSFYVFELRTSEDIWQINGCIKGITSFVKYSSKIDFDFEILEEGLESILSHLPNIGVSIGQNTSELVSILFEKNIEITTRMKEIIFSLSLNTPCNSHVYIRLLDEHTSHHVELVESFLMSNNIDDEDKTQLFVLYLEKCNHLDITHSAISFCKQQNKVKLGLKLCEISLNYDDISYVSISDFFSSHVRQGVIDILLKLEDSDKLSKLLSNNVANTIFGFCLGDNSNSEKFAQILVKSITCVDNYSFKFSVLRLCCHCLSTWVNDKKTMELYASLFKQTKESLGDKFNEYWQELTPEEREFCIRSLEMI</sequence>
<dbReference type="EMBL" id="DS113886">
    <property type="protein sequence ID" value="EAX93899.1"/>
    <property type="molecule type" value="Genomic_DNA"/>
</dbReference>
<evidence type="ECO:0000313" key="2">
    <source>
        <dbReference type="Proteomes" id="UP000001542"/>
    </source>
</evidence>
<dbReference type="RefSeq" id="XP_001306829.1">
    <property type="nucleotide sequence ID" value="XM_001306828.1"/>
</dbReference>
<dbReference type="InterPro" id="IPR016024">
    <property type="entry name" value="ARM-type_fold"/>
</dbReference>
<keyword evidence="2" id="KW-1185">Reference proteome</keyword>
<reference evidence="1" key="2">
    <citation type="journal article" date="2007" name="Science">
        <title>Draft genome sequence of the sexually transmitted pathogen Trichomonas vaginalis.</title>
        <authorList>
            <person name="Carlton J.M."/>
            <person name="Hirt R.P."/>
            <person name="Silva J.C."/>
            <person name="Delcher A.L."/>
            <person name="Schatz M."/>
            <person name="Zhao Q."/>
            <person name="Wortman J.R."/>
            <person name="Bidwell S.L."/>
            <person name="Alsmark U.C.M."/>
            <person name="Besteiro S."/>
            <person name="Sicheritz-Ponten T."/>
            <person name="Noel C.J."/>
            <person name="Dacks J.B."/>
            <person name="Foster P.G."/>
            <person name="Simillion C."/>
            <person name="Van de Peer Y."/>
            <person name="Miranda-Saavedra D."/>
            <person name="Barton G.J."/>
            <person name="Westrop G.D."/>
            <person name="Mueller S."/>
            <person name="Dessi D."/>
            <person name="Fiori P.L."/>
            <person name="Ren Q."/>
            <person name="Paulsen I."/>
            <person name="Zhang H."/>
            <person name="Bastida-Corcuera F.D."/>
            <person name="Simoes-Barbosa A."/>
            <person name="Brown M.T."/>
            <person name="Hayes R.D."/>
            <person name="Mukherjee M."/>
            <person name="Okumura C.Y."/>
            <person name="Schneider R."/>
            <person name="Smith A.J."/>
            <person name="Vanacova S."/>
            <person name="Villalvazo M."/>
            <person name="Haas B.J."/>
            <person name="Pertea M."/>
            <person name="Feldblyum T.V."/>
            <person name="Utterback T.R."/>
            <person name="Shu C.L."/>
            <person name="Osoegawa K."/>
            <person name="de Jong P.J."/>
            <person name="Hrdy I."/>
            <person name="Horvathova L."/>
            <person name="Zubacova Z."/>
            <person name="Dolezal P."/>
            <person name="Malik S.B."/>
            <person name="Logsdon J.M. Jr."/>
            <person name="Henze K."/>
            <person name="Gupta A."/>
            <person name="Wang C.C."/>
            <person name="Dunne R.L."/>
            <person name="Upcroft J.A."/>
            <person name="Upcroft P."/>
            <person name="White O."/>
            <person name="Salzberg S.L."/>
            <person name="Tang P."/>
            <person name="Chiu C.-H."/>
            <person name="Lee Y.-S."/>
            <person name="Embley T.M."/>
            <person name="Coombs G.H."/>
            <person name="Mottram J.C."/>
            <person name="Tachezy J."/>
            <person name="Fraser-Liggett C.M."/>
            <person name="Johnson P.J."/>
        </authorList>
    </citation>
    <scope>NUCLEOTIDE SEQUENCE [LARGE SCALE GENOMIC DNA]</scope>
    <source>
        <strain evidence="1">G3</strain>
    </source>
</reference>
<organism evidence="1 2">
    <name type="scientific">Trichomonas vaginalis (strain ATCC PRA-98 / G3)</name>
    <dbReference type="NCBI Taxonomy" id="412133"/>
    <lineage>
        <taxon>Eukaryota</taxon>
        <taxon>Metamonada</taxon>
        <taxon>Parabasalia</taxon>
        <taxon>Trichomonadida</taxon>
        <taxon>Trichomonadidae</taxon>
        <taxon>Trichomonas</taxon>
    </lineage>
</organism>
<dbReference type="SUPFAM" id="SSF48371">
    <property type="entry name" value="ARM repeat"/>
    <property type="match status" value="1"/>
</dbReference>
<gene>
    <name evidence="1" type="ORF">TVAG_131870</name>
</gene>
<name>A2FMG6_TRIV3</name>
<dbReference type="SMR" id="A2FMG6"/>
<protein>
    <submittedName>
        <fullName evidence="1">Uncharacterized protein</fullName>
    </submittedName>
</protein>
<dbReference type="Proteomes" id="UP000001542">
    <property type="component" value="Unassembled WGS sequence"/>
</dbReference>
<dbReference type="VEuPathDB" id="TrichDB:TVAG_131870"/>
<dbReference type="InParanoid" id="A2FMG6"/>
<accession>A2FMG6</accession>
<dbReference type="VEuPathDB" id="TrichDB:TVAGG3_0395700"/>